<proteinExistence type="predicted"/>
<dbReference type="EMBL" id="BAAAQN010000045">
    <property type="protein sequence ID" value="GAA2048399.1"/>
    <property type="molecule type" value="Genomic_DNA"/>
</dbReference>
<organism evidence="1 2">
    <name type="scientific">Catenulispora yoronensis</name>
    <dbReference type="NCBI Taxonomy" id="450799"/>
    <lineage>
        <taxon>Bacteria</taxon>
        <taxon>Bacillati</taxon>
        <taxon>Actinomycetota</taxon>
        <taxon>Actinomycetes</taxon>
        <taxon>Catenulisporales</taxon>
        <taxon>Catenulisporaceae</taxon>
        <taxon>Catenulispora</taxon>
    </lineage>
</organism>
<comment type="caution">
    <text evidence="1">The sequence shown here is derived from an EMBL/GenBank/DDBJ whole genome shotgun (WGS) entry which is preliminary data.</text>
</comment>
<keyword evidence="2" id="KW-1185">Reference proteome</keyword>
<accession>A0ABN2V187</accession>
<dbReference type="Proteomes" id="UP001500751">
    <property type="component" value="Unassembled WGS sequence"/>
</dbReference>
<sequence>MLLVLDYPGRRPEARISDLRLEESGYDVRYLMQPPLPREPSTAGYVAEFLPDADVSSPVHAILTYCGASALGQELALRTGCPHLLSFNAELCTPRTIGTEYRALLESVTGDPVALPPWWDPALLADRSDDFLKRCEAHLLDHIRQSLAAQFGADPADPTAAEDLREAEEALIPLLDGFLDWLAYLAASHRADHPAVDTDVISFLSQDQPAVDPWPGARSTRTIRVDTTRDDLLAHAATRGLVLEALHRLPPSPAPFDGGTR</sequence>
<reference evidence="1 2" key="1">
    <citation type="journal article" date="2019" name="Int. J. Syst. Evol. Microbiol.">
        <title>The Global Catalogue of Microorganisms (GCM) 10K type strain sequencing project: providing services to taxonomists for standard genome sequencing and annotation.</title>
        <authorList>
            <consortium name="The Broad Institute Genomics Platform"/>
            <consortium name="The Broad Institute Genome Sequencing Center for Infectious Disease"/>
            <person name="Wu L."/>
            <person name="Ma J."/>
        </authorList>
    </citation>
    <scope>NUCLEOTIDE SEQUENCE [LARGE SCALE GENOMIC DNA]</scope>
    <source>
        <strain evidence="1 2">JCM 16014</strain>
    </source>
</reference>
<evidence type="ECO:0000313" key="2">
    <source>
        <dbReference type="Proteomes" id="UP001500751"/>
    </source>
</evidence>
<protein>
    <recommendedName>
        <fullName evidence="3">DUF1638 domain-containing protein</fullName>
    </recommendedName>
</protein>
<evidence type="ECO:0008006" key="3">
    <source>
        <dbReference type="Google" id="ProtNLM"/>
    </source>
</evidence>
<evidence type="ECO:0000313" key="1">
    <source>
        <dbReference type="EMBL" id="GAA2048399.1"/>
    </source>
</evidence>
<name>A0ABN2V187_9ACTN</name>
<gene>
    <name evidence="1" type="ORF">GCM10009839_62450</name>
</gene>